<accession>C1D135</accession>
<dbReference type="HOGENOM" id="CLU_027128_6_2_0"/>
<dbReference type="GO" id="GO:0006865">
    <property type="term" value="P:amino acid transport"/>
    <property type="evidence" value="ECO:0007669"/>
    <property type="project" value="UniProtKB-KW"/>
</dbReference>
<reference evidence="6 7" key="1">
    <citation type="journal article" date="2009" name="PLoS Genet.">
        <title>Alliance of proteomics and genomics to unravel the specificities of Sahara bacterium Deinococcus deserti.</title>
        <authorList>
            <person name="de Groot A."/>
            <person name="Dulermo R."/>
            <person name="Ortet P."/>
            <person name="Blanchard L."/>
            <person name="Guerin P."/>
            <person name="Fernandez B."/>
            <person name="Vacherie B."/>
            <person name="Dossat C."/>
            <person name="Jolivet E."/>
            <person name="Siguier P."/>
            <person name="Chandler M."/>
            <person name="Barakat M."/>
            <person name="Dedieu A."/>
            <person name="Barbe V."/>
            <person name="Heulin T."/>
            <person name="Sommer S."/>
            <person name="Achouak W."/>
            <person name="Armengaud J."/>
        </authorList>
    </citation>
    <scope>NUCLEOTIDE SEQUENCE [LARGE SCALE GENOMIC DNA]</scope>
    <source>
        <strain evidence="7">DSM 17065 / CIP 109153 / LMG 22923 / VCD115</strain>
    </source>
</reference>
<evidence type="ECO:0000313" key="6">
    <source>
        <dbReference type="EMBL" id="ACO45559.1"/>
    </source>
</evidence>
<comment type="similarity">
    <text evidence="1">Belongs to the leucine-binding protein family.</text>
</comment>
<dbReference type="SUPFAM" id="SSF53822">
    <property type="entry name" value="Periplasmic binding protein-like I"/>
    <property type="match status" value="1"/>
</dbReference>
<dbReference type="PANTHER" id="PTHR30483">
    <property type="entry name" value="LEUCINE-SPECIFIC-BINDING PROTEIN"/>
    <property type="match status" value="1"/>
</dbReference>
<name>C1D135_DEIDV</name>
<dbReference type="RefSeq" id="WP_012692682.1">
    <property type="nucleotide sequence ID" value="NC_012526.1"/>
</dbReference>
<dbReference type="InterPro" id="IPR028081">
    <property type="entry name" value="Leu-bd"/>
</dbReference>
<evidence type="ECO:0000256" key="4">
    <source>
        <dbReference type="ARBA" id="ARBA00022970"/>
    </source>
</evidence>
<keyword evidence="3" id="KW-0732">Signal</keyword>
<dbReference type="Pfam" id="PF13458">
    <property type="entry name" value="Peripla_BP_6"/>
    <property type="match status" value="1"/>
</dbReference>
<evidence type="ECO:0000256" key="2">
    <source>
        <dbReference type="ARBA" id="ARBA00022448"/>
    </source>
</evidence>
<keyword evidence="2" id="KW-0813">Transport</keyword>
<dbReference type="Proteomes" id="UP000002208">
    <property type="component" value="Chromosome"/>
</dbReference>
<dbReference type="InterPro" id="IPR028082">
    <property type="entry name" value="Peripla_BP_I"/>
</dbReference>
<dbReference type="PANTHER" id="PTHR30483:SF6">
    <property type="entry name" value="PERIPLASMIC BINDING PROTEIN OF ABC TRANSPORTER FOR NATURAL AMINO ACIDS"/>
    <property type="match status" value="1"/>
</dbReference>
<evidence type="ECO:0000256" key="1">
    <source>
        <dbReference type="ARBA" id="ARBA00010062"/>
    </source>
</evidence>
<dbReference type="eggNOG" id="COG0683">
    <property type="taxonomic scope" value="Bacteria"/>
</dbReference>
<evidence type="ECO:0000313" key="7">
    <source>
        <dbReference type="Proteomes" id="UP000002208"/>
    </source>
</evidence>
<dbReference type="AlphaFoldDB" id="C1D135"/>
<dbReference type="CDD" id="cd06348">
    <property type="entry name" value="PBP1_ABC_HAAT-like"/>
    <property type="match status" value="1"/>
</dbReference>
<keyword evidence="7" id="KW-1185">Reference proteome</keyword>
<evidence type="ECO:0000259" key="5">
    <source>
        <dbReference type="Pfam" id="PF13458"/>
    </source>
</evidence>
<dbReference type="KEGG" id="ddr:Deide_07020"/>
<dbReference type="Gene3D" id="3.40.50.2300">
    <property type="match status" value="2"/>
</dbReference>
<sequence>MKPVGYVGALITAALVASASAQKVELPIKIGVALAQTSNTALLGQEQVIGARFAEKYLNARGGINGTPFKLVFQDAAGDENSAINAFQNLINKEKVVGIVGPTLSQQAFAADPIAERARVPVLGPSNTAKGIPQIGDYIARVSAPVAVVAPNAIRQALKLDPKIKKAAVLYAQNDAFSVSETGTFQETAKAQGLTLATVQKFQTTDTDFTTQVTAVLNSDVDLVIISGLAADGGNLVKQLRQLGYKGLIIGGNGLNTSNVFPVCQKFCDGVIIAQAYSPAQPSAANQVFVKDYRAQYKKDPPQFAAQAYAGVQVMVEALKAIDRKKKLSTWDLDDLRVALNKQILVGKYNTPLGPISFDKEGEVNQRDFYVAQIRMKDAKTGSFVYLK</sequence>
<dbReference type="STRING" id="546414.Deide_07020"/>
<gene>
    <name evidence="6" type="ordered locus">Deide_07020</name>
</gene>
<dbReference type="OrthoDB" id="9783240at2"/>
<proteinExistence type="inferred from homology"/>
<dbReference type="InterPro" id="IPR000709">
    <property type="entry name" value="Leu_Ile_Val-bd"/>
</dbReference>
<dbReference type="EMBL" id="CP001114">
    <property type="protein sequence ID" value="ACO45559.1"/>
    <property type="molecule type" value="Genomic_DNA"/>
</dbReference>
<dbReference type="InterPro" id="IPR051010">
    <property type="entry name" value="BCAA_transport"/>
</dbReference>
<organism evidence="6 7">
    <name type="scientific">Deinococcus deserti (strain DSM 17065 / CIP 109153 / LMG 22923 / VCD115)</name>
    <dbReference type="NCBI Taxonomy" id="546414"/>
    <lineage>
        <taxon>Bacteria</taxon>
        <taxon>Thermotogati</taxon>
        <taxon>Deinococcota</taxon>
        <taxon>Deinococci</taxon>
        <taxon>Deinococcales</taxon>
        <taxon>Deinococcaceae</taxon>
        <taxon>Deinococcus</taxon>
    </lineage>
</organism>
<feature type="domain" description="Leucine-binding protein" evidence="5">
    <location>
        <begin position="27"/>
        <end position="375"/>
    </location>
</feature>
<evidence type="ECO:0000256" key="3">
    <source>
        <dbReference type="ARBA" id="ARBA00022729"/>
    </source>
</evidence>
<dbReference type="PaxDb" id="546414-Deide_07020"/>
<protein>
    <submittedName>
        <fullName evidence="6">Putative branched-chain amino acid ABC transporter, periplasmic component</fullName>
    </submittedName>
</protein>
<keyword evidence="4" id="KW-0029">Amino-acid transport</keyword>
<dbReference type="PRINTS" id="PR00337">
    <property type="entry name" value="LEUILEVALBP"/>
</dbReference>